<sequence length="34" mass="3773">MTVKYGVNHSRMVALFILKRIVLGLSQVELIAGD</sequence>
<proteinExistence type="predicted"/>
<dbReference type="Proteomes" id="UP000007266">
    <property type="component" value="Linkage group 2"/>
</dbReference>
<name>A0A139WMQ4_TRICA</name>
<dbReference type="AlphaFoldDB" id="A0A139WMQ4"/>
<reference evidence="1 2" key="2">
    <citation type="journal article" date="2010" name="Nucleic Acids Res.">
        <title>BeetleBase in 2010: revisions to provide comprehensive genomic information for Tribolium castaneum.</title>
        <authorList>
            <person name="Kim H.S."/>
            <person name="Murphy T."/>
            <person name="Xia J."/>
            <person name="Caragea D."/>
            <person name="Park Y."/>
            <person name="Beeman R.W."/>
            <person name="Lorenzen M.D."/>
            <person name="Butcher S."/>
            <person name="Manak J.R."/>
            <person name="Brown S.J."/>
        </authorList>
    </citation>
    <scope>NUCLEOTIDE SEQUENCE [LARGE SCALE GENOMIC DNA]</scope>
    <source>
        <strain evidence="1 2">Georgia GA2</strain>
    </source>
</reference>
<gene>
    <name evidence="1" type="primary">AUGUSTUS-3.0.2_30992</name>
    <name evidence="1" type="ORF">TcasGA2_TC030992</name>
</gene>
<dbReference type="EMBL" id="KQ971312">
    <property type="protein sequence ID" value="KYB29163.1"/>
    <property type="molecule type" value="Genomic_DNA"/>
</dbReference>
<accession>A0A139WMQ4</accession>
<evidence type="ECO:0000313" key="1">
    <source>
        <dbReference type="EMBL" id="KYB29163.1"/>
    </source>
</evidence>
<protein>
    <submittedName>
        <fullName evidence="1">Uncharacterized protein</fullName>
    </submittedName>
</protein>
<evidence type="ECO:0000313" key="2">
    <source>
        <dbReference type="Proteomes" id="UP000007266"/>
    </source>
</evidence>
<dbReference type="InParanoid" id="A0A139WMQ4"/>
<reference evidence="1 2" key="1">
    <citation type="journal article" date="2008" name="Nature">
        <title>The genome of the model beetle and pest Tribolium castaneum.</title>
        <authorList>
            <consortium name="Tribolium Genome Sequencing Consortium"/>
            <person name="Richards S."/>
            <person name="Gibbs R.A."/>
            <person name="Weinstock G.M."/>
            <person name="Brown S.J."/>
            <person name="Denell R."/>
            <person name="Beeman R.W."/>
            <person name="Gibbs R."/>
            <person name="Beeman R.W."/>
            <person name="Brown S.J."/>
            <person name="Bucher G."/>
            <person name="Friedrich M."/>
            <person name="Grimmelikhuijzen C.J."/>
            <person name="Klingler M."/>
            <person name="Lorenzen M."/>
            <person name="Richards S."/>
            <person name="Roth S."/>
            <person name="Schroder R."/>
            <person name="Tautz D."/>
            <person name="Zdobnov E.M."/>
            <person name="Muzny D."/>
            <person name="Gibbs R.A."/>
            <person name="Weinstock G.M."/>
            <person name="Attaway T."/>
            <person name="Bell S."/>
            <person name="Buhay C.J."/>
            <person name="Chandrabose M.N."/>
            <person name="Chavez D."/>
            <person name="Clerk-Blankenburg K.P."/>
            <person name="Cree A."/>
            <person name="Dao M."/>
            <person name="Davis C."/>
            <person name="Chacko J."/>
            <person name="Dinh H."/>
            <person name="Dugan-Rocha S."/>
            <person name="Fowler G."/>
            <person name="Garner T.T."/>
            <person name="Garnes J."/>
            <person name="Gnirke A."/>
            <person name="Hawes A."/>
            <person name="Hernandez J."/>
            <person name="Hines S."/>
            <person name="Holder M."/>
            <person name="Hume J."/>
            <person name="Jhangiani S.N."/>
            <person name="Joshi V."/>
            <person name="Khan Z.M."/>
            <person name="Jackson L."/>
            <person name="Kovar C."/>
            <person name="Kowis A."/>
            <person name="Lee S."/>
            <person name="Lewis L.R."/>
            <person name="Margolis J."/>
            <person name="Morgan M."/>
            <person name="Nazareth L.V."/>
            <person name="Nguyen N."/>
            <person name="Okwuonu G."/>
            <person name="Parker D."/>
            <person name="Richards S."/>
            <person name="Ruiz S.J."/>
            <person name="Santibanez J."/>
            <person name="Savard J."/>
            <person name="Scherer S.E."/>
            <person name="Schneider B."/>
            <person name="Sodergren E."/>
            <person name="Tautz D."/>
            <person name="Vattahil S."/>
            <person name="Villasana D."/>
            <person name="White C.S."/>
            <person name="Wright R."/>
            <person name="Park Y."/>
            <person name="Beeman R.W."/>
            <person name="Lord J."/>
            <person name="Oppert B."/>
            <person name="Lorenzen M."/>
            <person name="Brown S."/>
            <person name="Wang L."/>
            <person name="Savard J."/>
            <person name="Tautz D."/>
            <person name="Richards S."/>
            <person name="Weinstock G."/>
            <person name="Gibbs R.A."/>
            <person name="Liu Y."/>
            <person name="Worley K."/>
            <person name="Weinstock G."/>
            <person name="Elsik C.G."/>
            <person name="Reese J.T."/>
            <person name="Elhaik E."/>
            <person name="Landan G."/>
            <person name="Graur D."/>
            <person name="Arensburger P."/>
            <person name="Atkinson P."/>
            <person name="Beeman R.W."/>
            <person name="Beidler J."/>
            <person name="Brown S.J."/>
            <person name="Demuth J.P."/>
            <person name="Drury D.W."/>
            <person name="Du Y.Z."/>
            <person name="Fujiwara H."/>
            <person name="Lorenzen M."/>
            <person name="Maselli V."/>
            <person name="Osanai M."/>
            <person name="Park Y."/>
            <person name="Robertson H.M."/>
            <person name="Tu Z."/>
            <person name="Wang J.J."/>
            <person name="Wang S."/>
            <person name="Richards S."/>
            <person name="Song H."/>
            <person name="Zhang L."/>
            <person name="Sodergren E."/>
            <person name="Werner D."/>
            <person name="Stanke M."/>
            <person name="Morgenstern B."/>
            <person name="Solovyev V."/>
            <person name="Kosarev P."/>
            <person name="Brown G."/>
            <person name="Chen H.C."/>
            <person name="Ermolaeva O."/>
            <person name="Hlavina W."/>
            <person name="Kapustin Y."/>
            <person name="Kiryutin B."/>
            <person name="Kitts P."/>
            <person name="Maglott D."/>
            <person name="Pruitt K."/>
            <person name="Sapojnikov V."/>
            <person name="Souvorov A."/>
            <person name="Mackey A.J."/>
            <person name="Waterhouse R.M."/>
            <person name="Wyder S."/>
            <person name="Zdobnov E.M."/>
            <person name="Zdobnov E.M."/>
            <person name="Wyder S."/>
            <person name="Kriventseva E.V."/>
            <person name="Kadowaki T."/>
            <person name="Bork P."/>
            <person name="Aranda M."/>
            <person name="Bao R."/>
            <person name="Beermann A."/>
            <person name="Berns N."/>
            <person name="Bolognesi R."/>
            <person name="Bonneton F."/>
            <person name="Bopp D."/>
            <person name="Brown S.J."/>
            <person name="Bucher G."/>
            <person name="Butts T."/>
            <person name="Chaumot A."/>
            <person name="Denell R.E."/>
            <person name="Ferrier D.E."/>
            <person name="Friedrich M."/>
            <person name="Gordon C.M."/>
            <person name="Jindra M."/>
            <person name="Klingler M."/>
            <person name="Lan Q."/>
            <person name="Lattorff H.M."/>
            <person name="Laudet V."/>
            <person name="von Levetsow C."/>
            <person name="Liu Z."/>
            <person name="Lutz R."/>
            <person name="Lynch J.A."/>
            <person name="da Fonseca R.N."/>
            <person name="Posnien N."/>
            <person name="Reuter R."/>
            <person name="Roth S."/>
            <person name="Savard J."/>
            <person name="Schinko J.B."/>
            <person name="Schmitt C."/>
            <person name="Schoppmeier M."/>
            <person name="Schroder R."/>
            <person name="Shippy T.D."/>
            <person name="Simonnet F."/>
            <person name="Marques-Souza H."/>
            <person name="Tautz D."/>
            <person name="Tomoyasu Y."/>
            <person name="Trauner J."/>
            <person name="Van der Zee M."/>
            <person name="Vervoort M."/>
            <person name="Wittkopp N."/>
            <person name="Wimmer E.A."/>
            <person name="Yang X."/>
            <person name="Jones A.K."/>
            <person name="Sattelle D.B."/>
            <person name="Ebert P.R."/>
            <person name="Nelson D."/>
            <person name="Scott J.G."/>
            <person name="Beeman R.W."/>
            <person name="Muthukrishnan S."/>
            <person name="Kramer K.J."/>
            <person name="Arakane Y."/>
            <person name="Beeman R.W."/>
            <person name="Zhu Q."/>
            <person name="Hogenkamp D."/>
            <person name="Dixit R."/>
            <person name="Oppert B."/>
            <person name="Jiang H."/>
            <person name="Zou Z."/>
            <person name="Marshall J."/>
            <person name="Elpidina E."/>
            <person name="Vinokurov K."/>
            <person name="Oppert C."/>
            <person name="Zou Z."/>
            <person name="Evans J."/>
            <person name="Lu Z."/>
            <person name="Zhao P."/>
            <person name="Sumathipala N."/>
            <person name="Altincicek B."/>
            <person name="Vilcinskas A."/>
            <person name="Williams M."/>
            <person name="Hultmark D."/>
            <person name="Hetru C."/>
            <person name="Jiang H."/>
            <person name="Grimmelikhuijzen C.J."/>
            <person name="Hauser F."/>
            <person name="Cazzamali G."/>
            <person name="Williamson M."/>
            <person name="Park Y."/>
            <person name="Li B."/>
            <person name="Tanaka Y."/>
            <person name="Predel R."/>
            <person name="Neupert S."/>
            <person name="Schachtner J."/>
            <person name="Verleyen P."/>
            <person name="Raible F."/>
            <person name="Bork P."/>
            <person name="Friedrich M."/>
            <person name="Walden K.K."/>
            <person name="Robertson H.M."/>
            <person name="Angeli S."/>
            <person name="Foret S."/>
            <person name="Bucher G."/>
            <person name="Schuetz S."/>
            <person name="Maleszka R."/>
            <person name="Wimmer E.A."/>
            <person name="Beeman R.W."/>
            <person name="Lorenzen M."/>
            <person name="Tomoyasu Y."/>
            <person name="Miller S.C."/>
            <person name="Grossmann D."/>
            <person name="Bucher G."/>
        </authorList>
    </citation>
    <scope>NUCLEOTIDE SEQUENCE [LARGE SCALE GENOMIC DNA]</scope>
    <source>
        <strain evidence="1 2">Georgia GA2</strain>
    </source>
</reference>
<organism evidence="1 2">
    <name type="scientific">Tribolium castaneum</name>
    <name type="common">Red flour beetle</name>
    <dbReference type="NCBI Taxonomy" id="7070"/>
    <lineage>
        <taxon>Eukaryota</taxon>
        <taxon>Metazoa</taxon>
        <taxon>Ecdysozoa</taxon>
        <taxon>Arthropoda</taxon>
        <taxon>Hexapoda</taxon>
        <taxon>Insecta</taxon>
        <taxon>Pterygota</taxon>
        <taxon>Neoptera</taxon>
        <taxon>Endopterygota</taxon>
        <taxon>Coleoptera</taxon>
        <taxon>Polyphaga</taxon>
        <taxon>Cucujiformia</taxon>
        <taxon>Tenebrionidae</taxon>
        <taxon>Tenebrionidae incertae sedis</taxon>
        <taxon>Tribolium</taxon>
    </lineage>
</organism>
<keyword evidence="2" id="KW-1185">Reference proteome</keyword>